<dbReference type="VEuPathDB" id="FungiDB:ASPWEDRAFT_35754"/>
<dbReference type="OrthoDB" id="417891at2759"/>
<dbReference type="EMBL" id="KV878210">
    <property type="protein sequence ID" value="OJJ38174.1"/>
    <property type="molecule type" value="Genomic_DNA"/>
</dbReference>
<dbReference type="PRINTS" id="PR00080">
    <property type="entry name" value="SDRFAMILY"/>
</dbReference>
<dbReference type="GO" id="GO:0016491">
    <property type="term" value="F:oxidoreductase activity"/>
    <property type="evidence" value="ECO:0007669"/>
    <property type="project" value="UniProtKB-KW"/>
</dbReference>
<protein>
    <submittedName>
        <fullName evidence="5">Uncharacterized protein</fullName>
    </submittedName>
</protein>
<reference evidence="6" key="1">
    <citation type="journal article" date="2017" name="Genome Biol.">
        <title>Comparative genomics reveals high biological diversity and specific adaptations in the industrially and medically important fungal genus Aspergillus.</title>
        <authorList>
            <person name="de Vries R.P."/>
            <person name="Riley R."/>
            <person name="Wiebenga A."/>
            <person name="Aguilar-Osorio G."/>
            <person name="Amillis S."/>
            <person name="Uchima C.A."/>
            <person name="Anderluh G."/>
            <person name="Asadollahi M."/>
            <person name="Askin M."/>
            <person name="Barry K."/>
            <person name="Battaglia E."/>
            <person name="Bayram O."/>
            <person name="Benocci T."/>
            <person name="Braus-Stromeyer S.A."/>
            <person name="Caldana C."/>
            <person name="Canovas D."/>
            <person name="Cerqueira G.C."/>
            <person name="Chen F."/>
            <person name="Chen W."/>
            <person name="Choi C."/>
            <person name="Clum A."/>
            <person name="Dos Santos R.A."/>
            <person name="Damasio A.R."/>
            <person name="Diallinas G."/>
            <person name="Emri T."/>
            <person name="Fekete E."/>
            <person name="Flipphi M."/>
            <person name="Freyberg S."/>
            <person name="Gallo A."/>
            <person name="Gournas C."/>
            <person name="Habgood R."/>
            <person name="Hainaut M."/>
            <person name="Harispe M.L."/>
            <person name="Henrissat B."/>
            <person name="Hilden K.S."/>
            <person name="Hope R."/>
            <person name="Hossain A."/>
            <person name="Karabika E."/>
            <person name="Karaffa L."/>
            <person name="Karanyi Z."/>
            <person name="Krasevec N."/>
            <person name="Kuo A."/>
            <person name="Kusch H."/>
            <person name="LaButti K."/>
            <person name="Lagendijk E.L."/>
            <person name="Lapidus A."/>
            <person name="Levasseur A."/>
            <person name="Lindquist E."/>
            <person name="Lipzen A."/>
            <person name="Logrieco A.F."/>
            <person name="MacCabe A."/>
            <person name="Maekelae M.R."/>
            <person name="Malavazi I."/>
            <person name="Melin P."/>
            <person name="Meyer V."/>
            <person name="Mielnichuk N."/>
            <person name="Miskei M."/>
            <person name="Molnar A.P."/>
            <person name="Mule G."/>
            <person name="Ngan C.Y."/>
            <person name="Orejas M."/>
            <person name="Orosz E."/>
            <person name="Ouedraogo J.P."/>
            <person name="Overkamp K.M."/>
            <person name="Park H.-S."/>
            <person name="Perrone G."/>
            <person name="Piumi F."/>
            <person name="Punt P.J."/>
            <person name="Ram A.F."/>
            <person name="Ramon A."/>
            <person name="Rauscher S."/>
            <person name="Record E."/>
            <person name="Riano-Pachon D.M."/>
            <person name="Robert V."/>
            <person name="Roehrig J."/>
            <person name="Ruller R."/>
            <person name="Salamov A."/>
            <person name="Salih N.S."/>
            <person name="Samson R.A."/>
            <person name="Sandor E."/>
            <person name="Sanguinetti M."/>
            <person name="Schuetze T."/>
            <person name="Sepcic K."/>
            <person name="Shelest E."/>
            <person name="Sherlock G."/>
            <person name="Sophianopoulou V."/>
            <person name="Squina F.M."/>
            <person name="Sun H."/>
            <person name="Susca A."/>
            <person name="Todd R.B."/>
            <person name="Tsang A."/>
            <person name="Unkles S.E."/>
            <person name="van de Wiele N."/>
            <person name="van Rossen-Uffink D."/>
            <person name="Oliveira J.V."/>
            <person name="Vesth T.C."/>
            <person name="Visser J."/>
            <person name="Yu J.-H."/>
            <person name="Zhou M."/>
            <person name="Andersen M.R."/>
            <person name="Archer D.B."/>
            <person name="Baker S.E."/>
            <person name="Benoit I."/>
            <person name="Brakhage A.A."/>
            <person name="Braus G.H."/>
            <person name="Fischer R."/>
            <person name="Frisvad J.C."/>
            <person name="Goldman G.H."/>
            <person name="Houbraken J."/>
            <person name="Oakley B."/>
            <person name="Pocsi I."/>
            <person name="Scazzocchio C."/>
            <person name="Seiboth B."/>
            <person name="vanKuyk P.A."/>
            <person name="Wortman J."/>
            <person name="Dyer P.S."/>
            <person name="Grigoriev I.V."/>
        </authorList>
    </citation>
    <scope>NUCLEOTIDE SEQUENCE [LARGE SCALE GENOMIC DNA]</scope>
    <source>
        <strain evidence="6">DTO 134E9</strain>
    </source>
</reference>
<dbReference type="AlphaFoldDB" id="A0A1L9RTE7"/>
<dbReference type="FunFam" id="3.40.50.720:FF:000084">
    <property type="entry name" value="Short-chain dehydrogenase reductase"/>
    <property type="match status" value="1"/>
</dbReference>
<name>A0A1L9RTE7_ASPWE</name>
<accession>A0A1L9RTE7</accession>
<keyword evidence="3" id="KW-0560">Oxidoreductase</keyword>
<dbReference type="CDD" id="cd05233">
    <property type="entry name" value="SDR_c"/>
    <property type="match status" value="1"/>
</dbReference>
<dbReference type="PROSITE" id="PS00061">
    <property type="entry name" value="ADH_SHORT"/>
    <property type="match status" value="1"/>
</dbReference>
<proteinExistence type="inferred from homology"/>
<evidence type="ECO:0000313" key="5">
    <source>
        <dbReference type="EMBL" id="OJJ38174.1"/>
    </source>
</evidence>
<dbReference type="InterPro" id="IPR002347">
    <property type="entry name" value="SDR_fam"/>
</dbReference>
<keyword evidence="2" id="KW-0521">NADP</keyword>
<dbReference type="RefSeq" id="XP_040691850.1">
    <property type="nucleotide sequence ID" value="XM_040834291.1"/>
</dbReference>
<dbReference type="PRINTS" id="PR00081">
    <property type="entry name" value="GDHRDH"/>
</dbReference>
<dbReference type="InterPro" id="IPR020904">
    <property type="entry name" value="Sc_DH/Rdtase_CS"/>
</dbReference>
<dbReference type="SUPFAM" id="SSF51735">
    <property type="entry name" value="NAD(P)-binding Rossmann-fold domains"/>
    <property type="match status" value="1"/>
</dbReference>
<evidence type="ECO:0000256" key="2">
    <source>
        <dbReference type="ARBA" id="ARBA00022857"/>
    </source>
</evidence>
<sequence length="232" mass="25040">MPLSSSESLLTWYNMEYTSIPSIMTQKETHPRVDHIKSPKIFPVLNGKVSLVTGGAQGIGKAIAEVFLKAGAIVVIADIQETTAQKTVKELQSLGEVSFCKADISNPNDVKNMIAYITTKYGRLDIAVNNAALTPDKTPFVDFDVEYWKKTIDINLTGTALCCKHELQQMIAQKTPGSIVNIASINAFKVQPNMPAYTAAKHAVLGLTKHAAMEGGPYGIRVNAIAPGPILV</sequence>
<evidence type="ECO:0000256" key="4">
    <source>
        <dbReference type="RuleBase" id="RU000363"/>
    </source>
</evidence>
<dbReference type="GeneID" id="63750139"/>
<evidence type="ECO:0000313" key="6">
    <source>
        <dbReference type="Proteomes" id="UP000184383"/>
    </source>
</evidence>
<organism evidence="5 6">
    <name type="scientific">Aspergillus wentii DTO 134E9</name>
    <dbReference type="NCBI Taxonomy" id="1073089"/>
    <lineage>
        <taxon>Eukaryota</taxon>
        <taxon>Fungi</taxon>
        <taxon>Dikarya</taxon>
        <taxon>Ascomycota</taxon>
        <taxon>Pezizomycotina</taxon>
        <taxon>Eurotiomycetes</taxon>
        <taxon>Eurotiomycetidae</taxon>
        <taxon>Eurotiales</taxon>
        <taxon>Aspergillaceae</taxon>
        <taxon>Aspergillus</taxon>
        <taxon>Aspergillus subgen. Cremei</taxon>
    </lineage>
</organism>
<dbReference type="Proteomes" id="UP000184383">
    <property type="component" value="Unassembled WGS sequence"/>
</dbReference>
<dbReference type="PANTHER" id="PTHR24321">
    <property type="entry name" value="DEHYDROGENASES, SHORT CHAIN"/>
    <property type="match status" value="1"/>
</dbReference>
<dbReference type="STRING" id="1073089.A0A1L9RTE7"/>
<dbReference type="InterPro" id="IPR036291">
    <property type="entry name" value="NAD(P)-bd_dom_sf"/>
</dbReference>
<dbReference type="PANTHER" id="PTHR24321:SF8">
    <property type="entry name" value="ESTRADIOL 17-BETA-DEHYDROGENASE 8-RELATED"/>
    <property type="match status" value="1"/>
</dbReference>
<comment type="similarity">
    <text evidence="1 4">Belongs to the short-chain dehydrogenases/reductases (SDR) family.</text>
</comment>
<keyword evidence="6" id="KW-1185">Reference proteome</keyword>
<dbReference type="Gene3D" id="3.40.50.720">
    <property type="entry name" value="NAD(P)-binding Rossmann-like Domain"/>
    <property type="match status" value="1"/>
</dbReference>
<gene>
    <name evidence="5" type="ORF">ASPWEDRAFT_35754</name>
</gene>
<evidence type="ECO:0000256" key="1">
    <source>
        <dbReference type="ARBA" id="ARBA00006484"/>
    </source>
</evidence>
<dbReference type="GO" id="GO:0044550">
    <property type="term" value="P:secondary metabolite biosynthetic process"/>
    <property type="evidence" value="ECO:0007669"/>
    <property type="project" value="UniProtKB-ARBA"/>
</dbReference>
<evidence type="ECO:0000256" key="3">
    <source>
        <dbReference type="ARBA" id="ARBA00023002"/>
    </source>
</evidence>
<dbReference type="Pfam" id="PF00106">
    <property type="entry name" value="adh_short"/>
    <property type="match status" value="1"/>
</dbReference>